<organism evidence="1 2">
    <name type="scientific">Candidatus Gallimonas gallistercoris</name>
    <dbReference type="NCBI Taxonomy" id="2838602"/>
    <lineage>
        <taxon>Bacteria</taxon>
        <taxon>Bacillati</taxon>
        <taxon>Bacillota</taxon>
        <taxon>Clostridia</taxon>
        <taxon>Candidatus Gallimonas</taxon>
    </lineage>
</organism>
<evidence type="ECO:0000313" key="1">
    <source>
        <dbReference type="EMBL" id="HJA02907.1"/>
    </source>
</evidence>
<sequence length="59" mass="6963">RKTRLAATKKRVRTVPLQYNMITHRGKAVYQILPLFCMILPVSRHAFRVFFRAFRASAE</sequence>
<accession>A0A9D2H2T4</accession>
<reference evidence="1" key="2">
    <citation type="submission" date="2021-04" db="EMBL/GenBank/DDBJ databases">
        <authorList>
            <person name="Gilroy R."/>
        </authorList>
    </citation>
    <scope>NUCLEOTIDE SEQUENCE</scope>
    <source>
        <strain evidence="1">CHK156-179</strain>
    </source>
</reference>
<name>A0A9D2H2T4_9FIRM</name>
<evidence type="ECO:0000313" key="2">
    <source>
        <dbReference type="Proteomes" id="UP000824221"/>
    </source>
</evidence>
<comment type="caution">
    <text evidence="1">The sequence shown here is derived from an EMBL/GenBank/DDBJ whole genome shotgun (WGS) entry which is preliminary data.</text>
</comment>
<dbReference type="Proteomes" id="UP000824221">
    <property type="component" value="Unassembled WGS sequence"/>
</dbReference>
<dbReference type="AlphaFoldDB" id="A0A9D2H2T4"/>
<proteinExistence type="predicted"/>
<feature type="non-terminal residue" evidence="1">
    <location>
        <position position="1"/>
    </location>
</feature>
<protein>
    <submittedName>
        <fullName evidence="1">Uncharacterized protein</fullName>
    </submittedName>
</protein>
<reference evidence="1" key="1">
    <citation type="journal article" date="2021" name="PeerJ">
        <title>Extensive microbial diversity within the chicken gut microbiome revealed by metagenomics and culture.</title>
        <authorList>
            <person name="Gilroy R."/>
            <person name="Ravi A."/>
            <person name="Getino M."/>
            <person name="Pursley I."/>
            <person name="Horton D.L."/>
            <person name="Alikhan N.F."/>
            <person name="Baker D."/>
            <person name="Gharbi K."/>
            <person name="Hall N."/>
            <person name="Watson M."/>
            <person name="Adriaenssens E.M."/>
            <person name="Foster-Nyarko E."/>
            <person name="Jarju S."/>
            <person name="Secka A."/>
            <person name="Antonio M."/>
            <person name="Oren A."/>
            <person name="Chaudhuri R.R."/>
            <person name="La Ragione R."/>
            <person name="Hildebrand F."/>
            <person name="Pallen M.J."/>
        </authorList>
    </citation>
    <scope>NUCLEOTIDE SEQUENCE</scope>
    <source>
        <strain evidence="1">CHK156-179</strain>
    </source>
</reference>
<gene>
    <name evidence="1" type="ORF">H9797_05985</name>
</gene>
<dbReference type="EMBL" id="DXAJ01000090">
    <property type="protein sequence ID" value="HJA02907.1"/>
    <property type="molecule type" value="Genomic_DNA"/>
</dbReference>